<keyword evidence="1" id="KW-0694">RNA-binding</keyword>
<dbReference type="STRING" id="329885.A0A4U0UK41"/>
<accession>A0A4U0UK41</accession>
<dbReference type="CDD" id="cd00590">
    <property type="entry name" value="RRM_SF"/>
    <property type="match status" value="1"/>
</dbReference>
<evidence type="ECO:0000313" key="4">
    <source>
        <dbReference type="EMBL" id="TKA35994.1"/>
    </source>
</evidence>
<name>A0A4U0UK41_9PEZI</name>
<evidence type="ECO:0000259" key="3">
    <source>
        <dbReference type="PROSITE" id="PS50102"/>
    </source>
</evidence>
<dbReference type="EMBL" id="NAJP01000064">
    <property type="protein sequence ID" value="TKA35994.1"/>
    <property type="molecule type" value="Genomic_DNA"/>
</dbReference>
<dbReference type="InterPro" id="IPR000504">
    <property type="entry name" value="RRM_dom"/>
</dbReference>
<dbReference type="OrthoDB" id="6159137at2759"/>
<feature type="region of interest" description="Disordered" evidence="2">
    <location>
        <begin position="1"/>
        <end position="101"/>
    </location>
</feature>
<dbReference type="Gene3D" id="3.30.70.330">
    <property type="match status" value="1"/>
</dbReference>
<feature type="compositionally biased region" description="Basic and acidic residues" evidence="2">
    <location>
        <begin position="36"/>
        <end position="80"/>
    </location>
</feature>
<feature type="region of interest" description="Disordered" evidence="2">
    <location>
        <begin position="169"/>
        <end position="199"/>
    </location>
</feature>
<evidence type="ECO:0000256" key="2">
    <source>
        <dbReference type="SAM" id="MobiDB-lite"/>
    </source>
</evidence>
<dbReference type="GO" id="GO:0003723">
    <property type="term" value="F:RNA binding"/>
    <property type="evidence" value="ECO:0007669"/>
    <property type="project" value="UniProtKB-UniRule"/>
</dbReference>
<dbReference type="PROSITE" id="PS50102">
    <property type="entry name" value="RRM"/>
    <property type="match status" value="1"/>
</dbReference>
<reference evidence="4 5" key="1">
    <citation type="submission" date="2017-03" db="EMBL/GenBank/DDBJ databases">
        <title>Genomes of endolithic fungi from Antarctica.</title>
        <authorList>
            <person name="Coleine C."/>
            <person name="Masonjones S."/>
            <person name="Stajich J.E."/>
        </authorList>
    </citation>
    <scope>NUCLEOTIDE SEQUENCE [LARGE SCALE GENOMIC DNA]</scope>
    <source>
        <strain evidence="4 5">CCFEE 5311</strain>
    </source>
</reference>
<dbReference type="SUPFAM" id="SSF54928">
    <property type="entry name" value="RNA-binding domain, RBD"/>
    <property type="match status" value="1"/>
</dbReference>
<sequence length="324" mass="35368">MADMDTYEESRPYEGTYRTSKSSEDMQDYGHGYQGHNDRDYQAPRDRSRSPGPDRDGDTRIRDEPANGRDRGPPPKRRGDDDEDDESVNPGSNLFVTGIHPRLSESEISRLFEKYGDVEKCNIMRDPHTRESRGFGFVKMTTAEGADSAKEGLQGEVYEGRTLSIEKARRAKPRTPTPGKYFGPPKRDGAPPPRRGGYRDRYDVRLRATITAREVEEEEATVIATRIVGIAENAAVAATAVATSTPLVPATATAKIATAESVVVEASVAAEATVVAATTGRRGARQLSATVAMRHLQHVTRPRASTPATVVPTIEVAKEDVTLA</sequence>
<dbReference type="Proteomes" id="UP000310066">
    <property type="component" value="Unassembled WGS sequence"/>
</dbReference>
<comment type="caution">
    <text evidence="4">The sequence shown here is derived from an EMBL/GenBank/DDBJ whole genome shotgun (WGS) entry which is preliminary data.</text>
</comment>
<dbReference type="AlphaFoldDB" id="A0A4U0UK41"/>
<protein>
    <recommendedName>
        <fullName evidence="3">RRM domain-containing protein</fullName>
    </recommendedName>
</protein>
<feature type="domain" description="RRM" evidence="3">
    <location>
        <begin position="92"/>
        <end position="170"/>
    </location>
</feature>
<dbReference type="InterPro" id="IPR050441">
    <property type="entry name" value="RBM"/>
</dbReference>
<dbReference type="Pfam" id="PF00076">
    <property type="entry name" value="RRM_1"/>
    <property type="match status" value="1"/>
</dbReference>
<dbReference type="InterPro" id="IPR035979">
    <property type="entry name" value="RBD_domain_sf"/>
</dbReference>
<dbReference type="SMART" id="SM00360">
    <property type="entry name" value="RRM"/>
    <property type="match status" value="1"/>
</dbReference>
<organism evidence="4 5">
    <name type="scientific">Friedmanniomyces endolithicus</name>
    <dbReference type="NCBI Taxonomy" id="329885"/>
    <lineage>
        <taxon>Eukaryota</taxon>
        <taxon>Fungi</taxon>
        <taxon>Dikarya</taxon>
        <taxon>Ascomycota</taxon>
        <taxon>Pezizomycotina</taxon>
        <taxon>Dothideomycetes</taxon>
        <taxon>Dothideomycetidae</taxon>
        <taxon>Mycosphaerellales</taxon>
        <taxon>Teratosphaeriaceae</taxon>
        <taxon>Friedmanniomyces</taxon>
    </lineage>
</organism>
<dbReference type="InterPro" id="IPR012677">
    <property type="entry name" value="Nucleotide-bd_a/b_plait_sf"/>
</dbReference>
<evidence type="ECO:0000313" key="5">
    <source>
        <dbReference type="Proteomes" id="UP000310066"/>
    </source>
</evidence>
<proteinExistence type="predicted"/>
<gene>
    <name evidence="4" type="ORF">B0A54_12218</name>
</gene>
<dbReference type="PANTHER" id="PTHR48034">
    <property type="entry name" value="TRANSFORMER-2 SEX-DETERMINING PROTEIN-RELATED"/>
    <property type="match status" value="1"/>
</dbReference>
<evidence type="ECO:0000256" key="1">
    <source>
        <dbReference type="PROSITE-ProRule" id="PRU00176"/>
    </source>
</evidence>